<gene>
    <name evidence="2" type="ORF">MNBD_ALPHA06-795</name>
</gene>
<protein>
    <submittedName>
        <fullName evidence="2">Uncharacterized protein</fullName>
    </submittedName>
</protein>
<evidence type="ECO:0000313" key="2">
    <source>
        <dbReference type="EMBL" id="VAV93035.1"/>
    </source>
</evidence>
<keyword evidence="1" id="KW-1133">Transmembrane helix</keyword>
<dbReference type="AlphaFoldDB" id="A0A3B0SDF2"/>
<feature type="transmembrane region" description="Helical" evidence="1">
    <location>
        <begin position="163"/>
        <end position="181"/>
    </location>
</feature>
<feature type="transmembrane region" description="Helical" evidence="1">
    <location>
        <begin position="301"/>
        <end position="319"/>
    </location>
</feature>
<accession>A0A3B0SDF2</accession>
<name>A0A3B0SDF2_9ZZZZ</name>
<keyword evidence="1" id="KW-0812">Transmembrane</keyword>
<feature type="transmembrane region" description="Helical" evidence="1">
    <location>
        <begin position="99"/>
        <end position="118"/>
    </location>
</feature>
<evidence type="ECO:0000256" key="1">
    <source>
        <dbReference type="SAM" id="Phobius"/>
    </source>
</evidence>
<feature type="transmembrane region" description="Helical" evidence="1">
    <location>
        <begin position="339"/>
        <end position="360"/>
    </location>
</feature>
<feature type="transmembrane region" description="Helical" evidence="1">
    <location>
        <begin position="201"/>
        <end position="226"/>
    </location>
</feature>
<keyword evidence="1" id="KW-0472">Membrane</keyword>
<feature type="transmembrane region" description="Helical" evidence="1">
    <location>
        <begin position="238"/>
        <end position="254"/>
    </location>
</feature>
<proteinExistence type="predicted"/>
<feature type="transmembrane region" description="Helical" evidence="1">
    <location>
        <begin position="56"/>
        <end position="78"/>
    </location>
</feature>
<organism evidence="2">
    <name type="scientific">hydrothermal vent metagenome</name>
    <dbReference type="NCBI Taxonomy" id="652676"/>
    <lineage>
        <taxon>unclassified sequences</taxon>
        <taxon>metagenomes</taxon>
        <taxon>ecological metagenomes</taxon>
    </lineage>
</organism>
<sequence length="372" mass="42044">MAVSEIEQIEPQPSRHKLNWRRGVEFFAAGGLSLLLLPLALLFAPDGKEAEVTLVGVASIWLVYVINDPHFMVTYQIFYRDFFAKIKGQGYQRAEQVRYVMAGLVLPALLGLWVAAVLVFSSALMAAGMMQLLFILVGWHYVKQGYGVLSVLSARRGVFYSTLERNLIITHCLTTWVYAWSMPLAERVFFEMDGVTYIAAGFGQMPITVMFVLFILSGIAAIGVLVAKFVKARQWPPITPLAGLFVTLYLWVVWTGLNEAFSYLIPALHSVQYLFFVFLLETGRARSKASQSAAKTKMWQHLLPVIAIALLLGWLGFHFVPNWLDNHISWDENLLGPTIFMAMITGFINIHHFLMDNVIWRKGNPDMKYLAK</sequence>
<feature type="transmembrane region" description="Helical" evidence="1">
    <location>
        <begin position="260"/>
        <end position="280"/>
    </location>
</feature>
<dbReference type="EMBL" id="UOEE01000156">
    <property type="protein sequence ID" value="VAV93035.1"/>
    <property type="molecule type" value="Genomic_DNA"/>
</dbReference>
<reference evidence="2" key="1">
    <citation type="submission" date="2018-06" db="EMBL/GenBank/DDBJ databases">
        <authorList>
            <person name="Zhirakovskaya E."/>
        </authorList>
    </citation>
    <scope>NUCLEOTIDE SEQUENCE</scope>
</reference>
<feature type="transmembrane region" description="Helical" evidence="1">
    <location>
        <begin position="24"/>
        <end position="44"/>
    </location>
</feature>